<keyword evidence="4" id="KW-0732">Signal</keyword>
<dbReference type="InterPro" id="IPR011990">
    <property type="entry name" value="TPR-like_helical_dom_sf"/>
</dbReference>
<dbReference type="Gene3D" id="1.25.40.10">
    <property type="entry name" value="Tetratricopeptide repeat domain"/>
    <property type="match status" value="1"/>
</dbReference>
<dbReference type="SUPFAM" id="SSF48452">
    <property type="entry name" value="TPR-like"/>
    <property type="match status" value="1"/>
</dbReference>
<dbReference type="EMBL" id="FNUZ01000005">
    <property type="protein sequence ID" value="SEG51878.1"/>
    <property type="molecule type" value="Genomic_DNA"/>
</dbReference>
<feature type="chain" id="PRO_5009292995" evidence="4">
    <location>
        <begin position="20"/>
        <end position="181"/>
    </location>
</feature>
<proteinExistence type="predicted"/>
<gene>
    <name evidence="5" type="ORF">SAMN04488045_3163</name>
</gene>
<protein>
    <submittedName>
        <fullName evidence="5">TPR repeat-containing protein</fullName>
    </submittedName>
</protein>
<dbReference type="PROSITE" id="PS50005">
    <property type="entry name" value="TPR"/>
    <property type="match status" value="1"/>
</dbReference>
<dbReference type="SMART" id="SM00028">
    <property type="entry name" value="TPR"/>
    <property type="match status" value="3"/>
</dbReference>
<accession>A0A1H6ATC9</accession>
<dbReference type="Pfam" id="PF13181">
    <property type="entry name" value="TPR_8"/>
    <property type="match status" value="1"/>
</dbReference>
<dbReference type="Proteomes" id="UP000236752">
    <property type="component" value="Unassembled WGS sequence"/>
</dbReference>
<evidence type="ECO:0000313" key="5">
    <source>
        <dbReference type="EMBL" id="SEG51878.1"/>
    </source>
</evidence>
<dbReference type="InterPro" id="IPR050498">
    <property type="entry name" value="Ycf3"/>
</dbReference>
<keyword evidence="6" id="KW-1185">Reference proteome</keyword>
<evidence type="ECO:0000256" key="3">
    <source>
        <dbReference type="PROSITE-ProRule" id="PRU00339"/>
    </source>
</evidence>
<dbReference type="InterPro" id="IPR019734">
    <property type="entry name" value="TPR_rpt"/>
</dbReference>
<evidence type="ECO:0000256" key="1">
    <source>
        <dbReference type="ARBA" id="ARBA00022737"/>
    </source>
</evidence>
<sequence>MIRALIITILGLVPLPAMADCPEFAHQTPETEALIAAIQNADTEYEAQQLNDQLWALWTDAPDETAQMLLNEGMSARSSYDYIRALDQFSRLVDYCPDYAEGYNQRAFINFLREDYEAALPDLDKALSLNPTHIGAYSGLALTLFGLDRYSEGAKVLREALELNPWLSERHLLQELPGEEL</sequence>
<dbReference type="PANTHER" id="PTHR44858">
    <property type="entry name" value="TETRATRICOPEPTIDE REPEAT PROTEIN 6"/>
    <property type="match status" value="1"/>
</dbReference>
<dbReference type="Pfam" id="PF00515">
    <property type="entry name" value="TPR_1"/>
    <property type="match status" value="1"/>
</dbReference>
<feature type="signal peptide" evidence="4">
    <location>
        <begin position="1"/>
        <end position="19"/>
    </location>
</feature>
<keyword evidence="2 3" id="KW-0802">TPR repeat</keyword>
<dbReference type="PANTHER" id="PTHR44858:SF1">
    <property type="entry name" value="UDP-N-ACETYLGLUCOSAMINE--PEPTIDE N-ACETYLGLUCOSAMINYLTRANSFERASE SPINDLY-RELATED"/>
    <property type="match status" value="1"/>
</dbReference>
<dbReference type="AlphaFoldDB" id="A0A1H6ATC9"/>
<evidence type="ECO:0000256" key="4">
    <source>
        <dbReference type="SAM" id="SignalP"/>
    </source>
</evidence>
<keyword evidence="1" id="KW-0677">Repeat</keyword>
<evidence type="ECO:0000313" key="6">
    <source>
        <dbReference type="Proteomes" id="UP000236752"/>
    </source>
</evidence>
<feature type="repeat" description="TPR" evidence="3">
    <location>
        <begin position="100"/>
        <end position="133"/>
    </location>
</feature>
<name>A0A1H6ATC9_9RHOB</name>
<evidence type="ECO:0000256" key="2">
    <source>
        <dbReference type="ARBA" id="ARBA00022803"/>
    </source>
</evidence>
<organism evidence="5 6">
    <name type="scientific">Thalassococcus halodurans</name>
    <dbReference type="NCBI Taxonomy" id="373675"/>
    <lineage>
        <taxon>Bacteria</taxon>
        <taxon>Pseudomonadati</taxon>
        <taxon>Pseudomonadota</taxon>
        <taxon>Alphaproteobacteria</taxon>
        <taxon>Rhodobacterales</taxon>
        <taxon>Roseobacteraceae</taxon>
        <taxon>Thalassococcus</taxon>
    </lineage>
</organism>
<reference evidence="5 6" key="1">
    <citation type="submission" date="2016-10" db="EMBL/GenBank/DDBJ databases">
        <authorList>
            <person name="de Groot N.N."/>
        </authorList>
    </citation>
    <scope>NUCLEOTIDE SEQUENCE [LARGE SCALE GENOMIC DNA]</scope>
    <source>
        <strain evidence="5 6">DSM 26915</strain>
    </source>
</reference>